<feature type="signal peptide" evidence="2">
    <location>
        <begin position="1"/>
        <end position="22"/>
    </location>
</feature>
<accession>A0A9X3XDB5</accession>
<evidence type="ECO:0000313" key="5">
    <source>
        <dbReference type="Proteomes" id="UP001151081"/>
    </source>
</evidence>
<dbReference type="EMBL" id="JAGTJJ010000032">
    <property type="protein sequence ID" value="MDC3985846.1"/>
    <property type="molecule type" value="Genomic_DNA"/>
</dbReference>
<reference evidence="4 5" key="1">
    <citation type="submission" date="2021-04" db="EMBL/GenBank/DDBJ databases">
        <title>Genome analysis of Polyangium sp.</title>
        <authorList>
            <person name="Li Y."/>
            <person name="Wang J."/>
        </authorList>
    </citation>
    <scope>NUCLEOTIDE SEQUENCE [LARGE SCALE GENOMIC DNA]</scope>
    <source>
        <strain evidence="4 5">SDU14</strain>
    </source>
</reference>
<dbReference type="GO" id="GO:0120147">
    <property type="term" value="F:formylglycine-generating oxidase activity"/>
    <property type="evidence" value="ECO:0007669"/>
    <property type="project" value="TreeGrafter"/>
</dbReference>
<dbReference type="Gene3D" id="3.90.1580.10">
    <property type="entry name" value="paralog of FGE (formylglycine-generating enzyme)"/>
    <property type="match status" value="1"/>
</dbReference>
<dbReference type="PANTHER" id="PTHR23150:SF19">
    <property type="entry name" value="FORMYLGLYCINE-GENERATING ENZYME"/>
    <property type="match status" value="1"/>
</dbReference>
<evidence type="ECO:0000259" key="3">
    <source>
        <dbReference type="Pfam" id="PF03781"/>
    </source>
</evidence>
<dbReference type="RefSeq" id="WP_272426654.1">
    <property type="nucleotide sequence ID" value="NZ_JAGTJJ010000032.1"/>
</dbReference>
<feature type="compositionally biased region" description="Gly residues" evidence="1">
    <location>
        <begin position="50"/>
        <end position="61"/>
    </location>
</feature>
<evidence type="ECO:0000256" key="2">
    <source>
        <dbReference type="SAM" id="SignalP"/>
    </source>
</evidence>
<dbReference type="Pfam" id="PF03781">
    <property type="entry name" value="FGE-sulfatase"/>
    <property type="match status" value="1"/>
</dbReference>
<sequence>MRRDLLRRAVLLGFATLPVAVAASQFAAGCGSKEPPDVIGQPSSSSSSTGSGGNGGNGGTGAASSVTSGTGGAGTGGTGNGGTGGAGGMAGAGGMGGAASSSSSGMFIDDAGAKTCPSIANTPAMVAVPGWDGKAYCIDATEVTNAQYATWLETGPNVANQNSVCASNLSFTPSTGAPPKDDYPVGSVDWCDAFAYCKGVGKRLCGRIGGGPAPYFADDDASRNQWYSACSHGGTQGYPYGQAYDANACNVKDAAYGAVLPVGTLPGCEGGFEGLVDMSGNVWEWEDSCIPGDSGVDLCRRRGGSFSSSADNVDCDVASSRPRDAAEANTGFRCCAD</sequence>
<dbReference type="InterPro" id="IPR016187">
    <property type="entry name" value="CTDL_fold"/>
</dbReference>
<keyword evidence="5" id="KW-1185">Reference proteome</keyword>
<dbReference type="Proteomes" id="UP001151081">
    <property type="component" value="Unassembled WGS sequence"/>
</dbReference>
<gene>
    <name evidence="4" type="ORF">KEG57_35525</name>
</gene>
<evidence type="ECO:0000256" key="1">
    <source>
        <dbReference type="SAM" id="MobiDB-lite"/>
    </source>
</evidence>
<feature type="domain" description="Sulfatase-modifying factor enzyme-like" evidence="3">
    <location>
        <begin position="134"/>
        <end position="335"/>
    </location>
</feature>
<dbReference type="PROSITE" id="PS51257">
    <property type="entry name" value="PROKAR_LIPOPROTEIN"/>
    <property type="match status" value="1"/>
</dbReference>
<dbReference type="PANTHER" id="PTHR23150">
    <property type="entry name" value="SULFATASE MODIFYING FACTOR 1, 2"/>
    <property type="match status" value="1"/>
</dbReference>
<dbReference type="InterPro" id="IPR051043">
    <property type="entry name" value="Sulfatase_Mod_Factor_Kinase"/>
</dbReference>
<dbReference type="InterPro" id="IPR042095">
    <property type="entry name" value="SUMF_sf"/>
</dbReference>
<feature type="chain" id="PRO_5040753603" evidence="2">
    <location>
        <begin position="23"/>
        <end position="337"/>
    </location>
</feature>
<protein>
    <submittedName>
        <fullName evidence="4">SUMF1/EgtB/PvdO family nonheme iron enzyme</fullName>
    </submittedName>
</protein>
<feature type="region of interest" description="Disordered" evidence="1">
    <location>
        <begin position="31"/>
        <end position="77"/>
    </location>
</feature>
<comment type="caution">
    <text evidence="4">The sequence shown here is derived from an EMBL/GenBank/DDBJ whole genome shotgun (WGS) entry which is preliminary data.</text>
</comment>
<proteinExistence type="predicted"/>
<keyword evidence="2" id="KW-0732">Signal</keyword>
<organism evidence="4 5">
    <name type="scientific">Polyangium jinanense</name>
    <dbReference type="NCBI Taxonomy" id="2829994"/>
    <lineage>
        <taxon>Bacteria</taxon>
        <taxon>Pseudomonadati</taxon>
        <taxon>Myxococcota</taxon>
        <taxon>Polyangia</taxon>
        <taxon>Polyangiales</taxon>
        <taxon>Polyangiaceae</taxon>
        <taxon>Polyangium</taxon>
    </lineage>
</organism>
<name>A0A9X3XDB5_9BACT</name>
<dbReference type="AlphaFoldDB" id="A0A9X3XDB5"/>
<dbReference type="InterPro" id="IPR005532">
    <property type="entry name" value="SUMF_dom"/>
</dbReference>
<dbReference type="SUPFAM" id="SSF56436">
    <property type="entry name" value="C-type lectin-like"/>
    <property type="match status" value="1"/>
</dbReference>
<evidence type="ECO:0000313" key="4">
    <source>
        <dbReference type="EMBL" id="MDC3985846.1"/>
    </source>
</evidence>